<evidence type="ECO:0000313" key="2">
    <source>
        <dbReference type="EMBL" id="CAL1239073.1"/>
    </source>
</evidence>
<feature type="region of interest" description="Disordered" evidence="1">
    <location>
        <begin position="152"/>
        <end position="184"/>
    </location>
</feature>
<dbReference type="Gene3D" id="1.25.40.10">
    <property type="entry name" value="Tetratricopeptide repeat domain"/>
    <property type="match status" value="1"/>
</dbReference>
<sequence>MERLNLGWRAALWGGLAVLLAGALHEGFAWYRTARENWLSAAPAQFEVTPETAPALVFAKAYQLAAAGHRQEAQRLYGTLLGQGDGHWQAKVRYNLGTLYLQQAAELWNAKGVLEYIRVNTLLAAAKDHLREALRLEPELWDARFNLEYAERITPPPKEKPKADFQGSKSSVFATLPSLPGGGP</sequence>
<organism evidence="2 3">
    <name type="scientific">Candidatus Methylocalor cossyra</name>
    <dbReference type="NCBI Taxonomy" id="3108543"/>
    <lineage>
        <taxon>Bacteria</taxon>
        <taxon>Pseudomonadati</taxon>
        <taxon>Pseudomonadota</taxon>
        <taxon>Gammaproteobacteria</taxon>
        <taxon>Methylococcales</taxon>
        <taxon>Methylococcaceae</taxon>
        <taxon>Candidatus Methylocalor</taxon>
    </lineage>
</organism>
<dbReference type="SUPFAM" id="SSF48452">
    <property type="entry name" value="TPR-like"/>
    <property type="match status" value="1"/>
</dbReference>
<accession>A0ABM9NEQ7</accession>
<dbReference type="EMBL" id="OZ026884">
    <property type="protein sequence ID" value="CAL1239073.1"/>
    <property type="molecule type" value="Genomic_DNA"/>
</dbReference>
<name>A0ABM9NEQ7_9GAMM</name>
<evidence type="ECO:0000256" key="1">
    <source>
        <dbReference type="SAM" id="MobiDB-lite"/>
    </source>
</evidence>
<gene>
    <name evidence="2" type="ORF">MECH1_V1_0297</name>
</gene>
<dbReference type="Proteomes" id="UP001497493">
    <property type="component" value="Chromosome"/>
</dbReference>
<dbReference type="RefSeq" id="WP_348758664.1">
    <property type="nucleotide sequence ID" value="NZ_OZ026884.1"/>
</dbReference>
<dbReference type="InterPro" id="IPR011990">
    <property type="entry name" value="TPR-like_helical_dom_sf"/>
</dbReference>
<evidence type="ECO:0000313" key="3">
    <source>
        <dbReference type="Proteomes" id="UP001497493"/>
    </source>
</evidence>
<protein>
    <submittedName>
        <fullName evidence="2">MxaK protein</fullName>
    </submittedName>
</protein>
<reference evidence="2 3" key="1">
    <citation type="submission" date="2024-04" db="EMBL/GenBank/DDBJ databases">
        <authorList>
            <person name="Cremers G."/>
        </authorList>
    </citation>
    <scope>NUCLEOTIDE SEQUENCE [LARGE SCALE GENOMIC DNA]</scope>
    <source>
        <strain evidence="2">MeCH1-AG</strain>
    </source>
</reference>
<proteinExistence type="predicted"/>
<keyword evidence="3" id="KW-1185">Reference proteome</keyword>